<feature type="compositionally biased region" description="Acidic residues" evidence="14">
    <location>
        <begin position="983"/>
        <end position="997"/>
    </location>
</feature>
<feature type="compositionally biased region" description="Low complexity" evidence="14">
    <location>
        <begin position="594"/>
        <end position="605"/>
    </location>
</feature>
<keyword evidence="18" id="KW-1185">Reference proteome</keyword>
<feature type="domain" description="Cadherin" evidence="16">
    <location>
        <begin position="73"/>
        <end position="179"/>
    </location>
</feature>
<dbReference type="CDD" id="cd11304">
    <property type="entry name" value="Cadherin_repeat"/>
    <property type="match status" value="2"/>
</dbReference>
<feature type="compositionally biased region" description="Basic and acidic residues" evidence="14">
    <location>
        <begin position="751"/>
        <end position="770"/>
    </location>
</feature>
<evidence type="ECO:0000313" key="17">
    <source>
        <dbReference type="EMBL" id="KAL3279372.1"/>
    </source>
</evidence>
<keyword evidence="4" id="KW-0479">Metal-binding</keyword>
<dbReference type="InterPro" id="IPR020894">
    <property type="entry name" value="Cadherin_CS"/>
</dbReference>
<evidence type="ECO:0000256" key="3">
    <source>
        <dbReference type="ARBA" id="ARBA00022692"/>
    </source>
</evidence>
<dbReference type="AlphaFoldDB" id="A0ABD2NLQ8"/>
<feature type="transmembrane region" description="Helical" evidence="15">
    <location>
        <begin position="374"/>
        <end position="394"/>
    </location>
</feature>
<keyword evidence="5" id="KW-0732">Signal</keyword>
<evidence type="ECO:0000256" key="4">
    <source>
        <dbReference type="ARBA" id="ARBA00022723"/>
    </source>
</evidence>
<evidence type="ECO:0000256" key="5">
    <source>
        <dbReference type="ARBA" id="ARBA00022729"/>
    </source>
</evidence>
<dbReference type="InterPro" id="IPR002126">
    <property type="entry name" value="Cadherin-like_dom"/>
</dbReference>
<dbReference type="FunFam" id="2.60.40.60:FF:000123">
    <property type="entry name" value="Protocadherin beta 4"/>
    <property type="match status" value="1"/>
</dbReference>
<evidence type="ECO:0000256" key="9">
    <source>
        <dbReference type="ARBA" id="ARBA00022989"/>
    </source>
</evidence>
<feature type="region of interest" description="Disordered" evidence="14">
    <location>
        <begin position="924"/>
        <end position="962"/>
    </location>
</feature>
<comment type="subcellular location">
    <subcellularLocation>
        <location evidence="1">Cell membrane</location>
        <topology evidence="1">Single-pass type I membrane protein</topology>
    </subcellularLocation>
</comment>
<dbReference type="GO" id="GO:0005509">
    <property type="term" value="F:calcium ion binding"/>
    <property type="evidence" value="ECO:0007669"/>
    <property type="project" value="UniProtKB-UniRule"/>
</dbReference>
<evidence type="ECO:0000256" key="7">
    <source>
        <dbReference type="ARBA" id="ARBA00022837"/>
    </source>
</evidence>
<keyword evidence="10 15" id="KW-0472">Membrane</keyword>
<dbReference type="InterPro" id="IPR015919">
    <property type="entry name" value="Cadherin-like_sf"/>
</dbReference>
<feature type="compositionally biased region" description="Basic and acidic residues" evidence="14">
    <location>
        <begin position="1010"/>
        <end position="1027"/>
    </location>
</feature>
<evidence type="ECO:0000256" key="14">
    <source>
        <dbReference type="SAM" id="MobiDB-lite"/>
    </source>
</evidence>
<keyword evidence="2" id="KW-1003">Cell membrane</keyword>
<keyword evidence="11" id="KW-0325">Glycoprotein</keyword>
<keyword evidence="9 15" id="KW-1133">Transmembrane helix</keyword>
<keyword evidence="7 12" id="KW-0106">Calcium</keyword>
<dbReference type="Proteomes" id="UP001516400">
    <property type="component" value="Unassembled WGS sequence"/>
</dbReference>
<feature type="coiled-coil region" evidence="13">
    <location>
        <begin position="551"/>
        <end position="578"/>
    </location>
</feature>
<reference evidence="17 18" key="1">
    <citation type="journal article" date="2021" name="BMC Biol.">
        <title>Horizontally acquired antibacterial genes associated with adaptive radiation of ladybird beetles.</title>
        <authorList>
            <person name="Li H.S."/>
            <person name="Tang X.F."/>
            <person name="Huang Y.H."/>
            <person name="Xu Z.Y."/>
            <person name="Chen M.L."/>
            <person name="Du X.Y."/>
            <person name="Qiu B.Y."/>
            <person name="Chen P.T."/>
            <person name="Zhang W."/>
            <person name="Slipinski A."/>
            <person name="Escalona H.E."/>
            <person name="Waterhouse R.M."/>
            <person name="Zwick A."/>
            <person name="Pang H."/>
        </authorList>
    </citation>
    <scope>NUCLEOTIDE SEQUENCE [LARGE SCALE GENOMIC DNA]</scope>
    <source>
        <strain evidence="17">SYSU2018</strain>
    </source>
</reference>
<dbReference type="SUPFAM" id="SSF49313">
    <property type="entry name" value="Cadherin-like"/>
    <property type="match status" value="2"/>
</dbReference>
<evidence type="ECO:0000256" key="13">
    <source>
        <dbReference type="SAM" id="Coils"/>
    </source>
</evidence>
<dbReference type="PANTHER" id="PTHR24026">
    <property type="entry name" value="FAT ATYPICAL CADHERIN-RELATED"/>
    <property type="match status" value="1"/>
</dbReference>
<dbReference type="Pfam" id="PF00028">
    <property type="entry name" value="Cadherin"/>
    <property type="match status" value="1"/>
</dbReference>
<evidence type="ECO:0000256" key="12">
    <source>
        <dbReference type="PROSITE-ProRule" id="PRU00043"/>
    </source>
</evidence>
<keyword evidence="13" id="KW-0175">Coiled coil</keyword>
<feature type="domain" description="Cadherin" evidence="16">
    <location>
        <begin position="3"/>
        <end position="72"/>
    </location>
</feature>
<keyword evidence="6" id="KW-0677">Repeat</keyword>
<sequence length="1052" mass="119765">MNNNGTFDISPSVVEGQAEFQIRVHDPKMLDYELRKSVTCDIVAKEIGSGNFTAKAKLTVLLNDVNDNYPEFIQEVFEGSVQENALAGTSVLRVEAIDIDSAPGNKIRYTSLKGEGANNFNLDPETGIITVAGSHNLDAETTPVLEFRVEAADENGAGKKSFATVLITLVDINDESPVFEKEVYEFIVNTERTEFTTTAFIKAIDKDISSPNNEIHYEIVDKVNGLLVDEFTGELRLTEKWGNSELLTLTGRAWDGGIPRLSGVCEIRIYPPETNSRKMTFIVPGTDPDTEAIANTLRAITGAKVTINNVRQYRGYEPDAIDISRSTDTEKCVVEAIVHYSRGNIDVKKIQDILDREYRVTHEKSKVKEAESGSLLWLLLLLIFLLLLLALILLCCCLWDRCPYYATFNKSRRVRSAETIRILAENTGHGHESKSVQVAEWFGRKEAWSPELATLDAESLRRHEMERGSERSRVQFQSQPQANEYYVREGNADILRLYTSKENASLRRPITLVPEHTYLPDSGKDILMRRFMENQEFNASKQQENLPNAAVAKLKSENEVLEASLRQQNALLKQILQERERDLKLETQSLPAGTQTDQDACTQTDPHLLLPPKRKVQSNDEQSDDSDEYLASIKEKVKRRNGFRSERIRNKRRIRTPIQEESEIEIIDDQVLESDDNSPIEYNKVRPTRSNNLRHNISDRRRTQSGIRREVLREIADSFYRQEHDRDSREEDIRREILQNVSSAIKHRYRSNSETRTSRSDIQKDIRKDSSNSLRRQSRTASESRLNRTDAETDIIREILNNLHPFIAGQQNQPPVTKENETREIHQLSSLSNTRKINMHELLALSKGMNRSASETRISDYDDHRDLLEGITNIVNDNHVDQGFPNNSAPSNGRTLHGSESHLTSMNNEILQKILVLLNHSNKEGESNETGLEKESSKQVAKALKNSKKRSSSESHITHSDLKSEIVEKLSATLSQKRHSLSDDDGYSDDSLEESPNSDETKKSGGRNRYNSELDLRMPKEQSEVLSKKAKSQTDLSKKREKYRTEQTKNRQ</sequence>
<protein>
    <recommendedName>
        <fullName evidence="16">Cadherin domain-containing protein</fullName>
    </recommendedName>
</protein>
<dbReference type="GO" id="GO:0005886">
    <property type="term" value="C:plasma membrane"/>
    <property type="evidence" value="ECO:0007669"/>
    <property type="project" value="UniProtKB-SubCell"/>
</dbReference>
<evidence type="ECO:0000256" key="11">
    <source>
        <dbReference type="ARBA" id="ARBA00023180"/>
    </source>
</evidence>
<dbReference type="EMBL" id="JABFTP020000124">
    <property type="protein sequence ID" value="KAL3279372.1"/>
    <property type="molecule type" value="Genomic_DNA"/>
</dbReference>
<keyword evidence="3 15" id="KW-0812">Transmembrane</keyword>
<evidence type="ECO:0000259" key="16">
    <source>
        <dbReference type="PROSITE" id="PS50268"/>
    </source>
</evidence>
<evidence type="ECO:0000256" key="15">
    <source>
        <dbReference type="SAM" id="Phobius"/>
    </source>
</evidence>
<feature type="compositionally biased region" description="Polar residues" evidence="14">
    <location>
        <begin position="884"/>
        <end position="894"/>
    </location>
</feature>
<organism evidence="17 18">
    <name type="scientific">Cryptolaemus montrouzieri</name>
    <dbReference type="NCBI Taxonomy" id="559131"/>
    <lineage>
        <taxon>Eukaryota</taxon>
        <taxon>Metazoa</taxon>
        <taxon>Ecdysozoa</taxon>
        <taxon>Arthropoda</taxon>
        <taxon>Hexapoda</taxon>
        <taxon>Insecta</taxon>
        <taxon>Pterygota</taxon>
        <taxon>Neoptera</taxon>
        <taxon>Endopterygota</taxon>
        <taxon>Coleoptera</taxon>
        <taxon>Polyphaga</taxon>
        <taxon>Cucujiformia</taxon>
        <taxon>Coccinelloidea</taxon>
        <taxon>Coccinellidae</taxon>
        <taxon>Scymninae</taxon>
        <taxon>Scymnini</taxon>
        <taxon>Cryptolaemus</taxon>
    </lineage>
</organism>
<evidence type="ECO:0000256" key="6">
    <source>
        <dbReference type="ARBA" id="ARBA00022737"/>
    </source>
</evidence>
<dbReference type="PROSITE" id="PS00232">
    <property type="entry name" value="CADHERIN_1"/>
    <property type="match status" value="1"/>
</dbReference>
<dbReference type="Gene3D" id="2.60.40.60">
    <property type="entry name" value="Cadherins"/>
    <property type="match status" value="3"/>
</dbReference>
<dbReference type="PANTHER" id="PTHR24026:SF96">
    <property type="entry name" value="CADHERIN-86C"/>
    <property type="match status" value="1"/>
</dbReference>
<gene>
    <name evidence="17" type="ORF">HHI36_016882</name>
</gene>
<comment type="caution">
    <text evidence="17">The sequence shown here is derived from an EMBL/GenBank/DDBJ whole genome shotgun (WGS) entry which is preliminary data.</text>
</comment>
<feature type="region of interest" description="Disordered" evidence="14">
    <location>
        <begin position="589"/>
        <end position="628"/>
    </location>
</feature>
<evidence type="ECO:0000313" key="18">
    <source>
        <dbReference type="Proteomes" id="UP001516400"/>
    </source>
</evidence>
<keyword evidence="8" id="KW-0130">Cell adhesion</keyword>
<feature type="compositionally biased region" description="Basic and acidic residues" evidence="14">
    <location>
        <begin position="951"/>
        <end position="962"/>
    </location>
</feature>
<dbReference type="PRINTS" id="PR00205">
    <property type="entry name" value="CADHERIN"/>
</dbReference>
<proteinExistence type="predicted"/>
<feature type="compositionally biased region" description="Basic and acidic residues" evidence="14">
    <location>
        <begin position="924"/>
        <end position="937"/>
    </location>
</feature>
<feature type="region of interest" description="Disordered" evidence="14">
    <location>
        <begin position="877"/>
        <end position="900"/>
    </location>
</feature>
<feature type="compositionally biased region" description="Basic and acidic residues" evidence="14">
    <location>
        <begin position="1043"/>
        <end position="1052"/>
    </location>
</feature>
<dbReference type="SMART" id="SM00112">
    <property type="entry name" value="CA"/>
    <property type="match status" value="3"/>
</dbReference>
<evidence type="ECO:0000256" key="10">
    <source>
        <dbReference type="ARBA" id="ARBA00023136"/>
    </source>
</evidence>
<accession>A0ABD2NLQ8</accession>
<feature type="region of interest" description="Disordered" evidence="14">
    <location>
        <begin position="976"/>
        <end position="1052"/>
    </location>
</feature>
<dbReference type="GO" id="GO:0007155">
    <property type="term" value="P:cell adhesion"/>
    <property type="evidence" value="ECO:0007669"/>
    <property type="project" value="UniProtKB-KW"/>
</dbReference>
<feature type="compositionally biased region" description="Polar residues" evidence="14">
    <location>
        <begin position="771"/>
        <end position="784"/>
    </location>
</feature>
<dbReference type="PROSITE" id="PS50268">
    <property type="entry name" value="CADHERIN_2"/>
    <property type="match status" value="2"/>
</dbReference>
<name>A0ABD2NLQ8_9CUCU</name>
<feature type="region of interest" description="Disordered" evidence="14">
    <location>
        <begin position="745"/>
        <end position="789"/>
    </location>
</feature>
<evidence type="ECO:0000256" key="8">
    <source>
        <dbReference type="ARBA" id="ARBA00022889"/>
    </source>
</evidence>
<evidence type="ECO:0000256" key="1">
    <source>
        <dbReference type="ARBA" id="ARBA00004251"/>
    </source>
</evidence>
<evidence type="ECO:0000256" key="2">
    <source>
        <dbReference type="ARBA" id="ARBA00022475"/>
    </source>
</evidence>